<evidence type="ECO:0000313" key="4">
    <source>
        <dbReference type="Proteomes" id="UP000030854"/>
    </source>
</evidence>
<keyword evidence="1" id="KW-0812">Transmembrane</keyword>
<dbReference type="Gene3D" id="3.90.79.10">
    <property type="entry name" value="Nucleoside Triphosphate Pyrophosphohydrolase"/>
    <property type="match status" value="1"/>
</dbReference>
<accession>A0A0B1NXX1</accession>
<evidence type="ECO:0000313" key="3">
    <source>
        <dbReference type="EMBL" id="KHJ31227.1"/>
    </source>
</evidence>
<sequence length="431" mass="48820">MDAFSNGPNSLIKYLSEALQVISQYPCQFVDNSERTTRRASVALIIRIRPHFNHWPAEESFKTGNEESFDLQRYFAMPWVQYGDPEVIFIKRAAREGDRWTSHVALPGGKRDPEDNDDKSVAIRETAEEIGLDLTSPDSIYIGKLPERLILTALGTVPILTLCPFVFLWTKTVLPPLKLQPGEVASAHWVPIRIMLSPSSRTVKYINSSDRIMKRGGPVSKLVLQSILGSIEFSAITLLPSESIHCSSSEEFFPREDLIQLQSKKSYFDRIFNWNTTGKRNQLIKTDPLLLWGLTLGILVDFFHLMPPYNAIELWSYPTFTNYDVRLVINILTRSLRRRNRDSLKIDFSTSLTVIDNETNAVPNKNSVSVGGLVCMAEIIQKSRFNQSHIVGTLLDGYYDMLRRGAIIAASLRVAGVISLAYIIFKGYKRV</sequence>
<dbReference type="PANTHER" id="PTHR12992">
    <property type="entry name" value="NUDIX HYDROLASE"/>
    <property type="match status" value="1"/>
</dbReference>
<reference evidence="3 4" key="1">
    <citation type="journal article" date="2014" name="BMC Genomics">
        <title>Adaptive genomic structural variation in the grape powdery mildew pathogen, Erysiphe necator.</title>
        <authorList>
            <person name="Jones L."/>
            <person name="Riaz S."/>
            <person name="Morales-Cruz A."/>
            <person name="Amrine K.C."/>
            <person name="McGuire B."/>
            <person name="Gubler W.D."/>
            <person name="Walker M.A."/>
            <person name="Cantu D."/>
        </authorList>
    </citation>
    <scope>NUCLEOTIDE SEQUENCE [LARGE SCALE GENOMIC DNA]</scope>
    <source>
        <strain evidence="4">c</strain>
    </source>
</reference>
<organism evidence="3 4">
    <name type="scientific">Uncinula necator</name>
    <name type="common">Grape powdery mildew</name>
    <dbReference type="NCBI Taxonomy" id="52586"/>
    <lineage>
        <taxon>Eukaryota</taxon>
        <taxon>Fungi</taxon>
        <taxon>Dikarya</taxon>
        <taxon>Ascomycota</taxon>
        <taxon>Pezizomycotina</taxon>
        <taxon>Leotiomycetes</taxon>
        <taxon>Erysiphales</taxon>
        <taxon>Erysiphaceae</taxon>
        <taxon>Erysiphe</taxon>
    </lineage>
</organism>
<keyword evidence="1" id="KW-1133">Transmembrane helix</keyword>
<dbReference type="CDD" id="cd03426">
    <property type="entry name" value="NUDIX_CoAse_Nudt7"/>
    <property type="match status" value="1"/>
</dbReference>
<feature type="transmembrane region" description="Helical" evidence="1">
    <location>
        <begin position="405"/>
        <end position="425"/>
    </location>
</feature>
<feature type="transmembrane region" description="Helical" evidence="1">
    <location>
        <begin position="149"/>
        <end position="169"/>
    </location>
</feature>
<keyword evidence="3" id="KW-0378">Hydrolase</keyword>
<dbReference type="InterPro" id="IPR045121">
    <property type="entry name" value="CoAse"/>
</dbReference>
<gene>
    <name evidence="3" type="ORF">EV44_g0990</name>
</gene>
<feature type="domain" description="Nudix hydrolase" evidence="2">
    <location>
        <begin position="70"/>
        <end position="215"/>
    </location>
</feature>
<dbReference type="EMBL" id="JNVN01003106">
    <property type="protein sequence ID" value="KHJ31227.1"/>
    <property type="molecule type" value="Genomic_DNA"/>
</dbReference>
<dbReference type="PROSITE" id="PS51462">
    <property type="entry name" value="NUDIX"/>
    <property type="match status" value="1"/>
</dbReference>
<protein>
    <submittedName>
        <fullName evidence="3">Putative nudix family hydrolase</fullName>
    </submittedName>
</protein>
<name>A0A0B1NXX1_UNCNE</name>
<dbReference type="HOGENOM" id="CLU_034301_0_0_1"/>
<dbReference type="Pfam" id="PF00293">
    <property type="entry name" value="NUDIX"/>
    <property type="match status" value="1"/>
</dbReference>
<evidence type="ECO:0000256" key="1">
    <source>
        <dbReference type="SAM" id="Phobius"/>
    </source>
</evidence>
<dbReference type="OMA" id="ELWTYPT"/>
<dbReference type="AlphaFoldDB" id="A0A0B1NXX1"/>
<dbReference type="SUPFAM" id="SSF55811">
    <property type="entry name" value="Nudix"/>
    <property type="match status" value="1"/>
</dbReference>
<dbReference type="InterPro" id="IPR015797">
    <property type="entry name" value="NUDIX_hydrolase-like_dom_sf"/>
</dbReference>
<feature type="transmembrane region" description="Helical" evidence="1">
    <location>
        <begin position="289"/>
        <end position="306"/>
    </location>
</feature>
<comment type="caution">
    <text evidence="3">The sequence shown here is derived from an EMBL/GenBank/DDBJ whole genome shotgun (WGS) entry which is preliminary data.</text>
</comment>
<keyword evidence="4" id="KW-1185">Reference proteome</keyword>
<dbReference type="OrthoDB" id="77989at2759"/>
<evidence type="ECO:0000259" key="2">
    <source>
        <dbReference type="PROSITE" id="PS51462"/>
    </source>
</evidence>
<dbReference type="Proteomes" id="UP000030854">
    <property type="component" value="Unassembled WGS sequence"/>
</dbReference>
<proteinExistence type="predicted"/>
<dbReference type="InterPro" id="IPR000086">
    <property type="entry name" value="NUDIX_hydrolase_dom"/>
</dbReference>
<dbReference type="PANTHER" id="PTHR12992:SF44">
    <property type="entry name" value="NUDIX HYDROLASE DOMAIN-CONTAINING PROTEIN"/>
    <property type="match status" value="1"/>
</dbReference>
<dbReference type="STRING" id="52586.A0A0B1NXX1"/>
<keyword evidence="1" id="KW-0472">Membrane</keyword>
<dbReference type="GO" id="GO:0010945">
    <property type="term" value="F:coenzyme A diphosphatase activity"/>
    <property type="evidence" value="ECO:0007669"/>
    <property type="project" value="InterPro"/>
</dbReference>